<dbReference type="PANTHER" id="PTHR43847">
    <property type="entry name" value="BLL3993 PROTEIN"/>
    <property type="match status" value="1"/>
</dbReference>
<dbReference type="GO" id="GO:0012505">
    <property type="term" value="C:endomembrane system"/>
    <property type="evidence" value="ECO:0007669"/>
    <property type="project" value="UniProtKB-SubCell"/>
</dbReference>
<evidence type="ECO:0000256" key="3">
    <source>
        <dbReference type="ARBA" id="ARBA00022989"/>
    </source>
</evidence>
<dbReference type="GO" id="GO:0008168">
    <property type="term" value="F:methyltransferase activity"/>
    <property type="evidence" value="ECO:0007669"/>
    <property type="project" value="UniProtKB-KW"/>
</dbReference>
<evidence type="ECO:0000256" key="4">
    <source>
        <dbReference type="ARBA" id="ARBA00023136"/>
    </source>
</evidence>
<name>T1AY93_9ZZZZ</name>
<dbReference type="PANTHER" id="PTHR43847:SF1">
    <property type="entry name" value="BLL3993 PROTEIN"/>
    <property type="match status" value="1"/>
</dbReference>
<dbReference type="GO" id="GO:0032259">
    <property type="term" value="P:methylation"/>
    <property type="evidence" value="ECO:0007669"/>
    <property type="project" value="UniProtKB-KW"/>
</dbReference>
<evidence type="ECO:0000256" key="2">
    <source>
        <dbReference type="ARBA" id="ARBA00022692"/>
    </source>
</evidence>
<accession>T1AY93</accession>
<reference evidence="6" key="2">
    <citation type="journal article" date="2014" name="ISME J.">
        <title>Microbial stratification in low pH oxic and suboxic macroscopic growths along an acid mine drainage.</title>
        <authorList>
            <person name="Mendez-Garcia C."/>
            <person name="Mesa V."/>
            <person name="Sprenger R.R."/>
            <person name="Richter M."/>
            <person name="Diez M.S."/>
            <person name="Solano J."/>
            <person name="Bargiela R."/>
            <person name="Golyshina O.V."/>
            <person name="Manteca A."/>
            <person name="Ramos J.L."/>
            <person name="Gallego J.R."/>
            <person name="Llorente I."/>
            <person name="Martins Dos Santos V.A."/>
            <person name="Jensen O.N."/>
            <person name="Pelaez A.I."/>
            <person name="Sanchez J."/>
            <person name="Ferrer M."/>
        </authorList>
    </citation>
    <scope>NUCLEOTIDE SEQUENCE</scope>
</reference>
<evidence type="ECO:0000313" key="6">
    <source>
        <dbReference type="EMBL" id="EQD47045.1"/>
    </source>
</evidence>
<comment type="subcellular location">
    <subcellularLocation>
        <location evidence="1">Endomembrane system</location>
        <topology evidence="1">Multi-pass membrane protein</topology>
    </subcellularLocation>
</comment>
<sequence>RKAGPGAENRPVQKLIVSLSGLPVIAAFIVPGLDHRFNWSNVPSWLVIAGDLLVVFGMWMVRRVFEENSFGSATVEIAEDQKVISTGPYAVVRHPMYASAMVYTVGMALALGSYLGLLAAFLIVLCLIWRLFDEEKLLLSKLCGYKEYRARVRWRLVPGVF</sequence>
<feature type="transmembrane region" description="Helical" evidence="5">
    <location>
        <begin position="102"/>
        <end position="132"/>
    </location>
</feature>
<keyword evidence="3 5" id="KW-1133">Transmembrane helix</keyword>
<dbReference type="Gene3D" id="1.20.120.1630">
    <property type="match status" value="1"/>
</dbReference>
<feature type="transmembrane region" description="Helical" evidence="5">
    <location>
        <begin position="42"/>
        <end position="61"/>
    </location>
</feature>
<organism evidence="6">
    <name type="scientific">mine drainage metagenome</name>
    <dbReference type="NCBI Taxonomy" id="410659"/>
    <lineage>
        <taxon>unclassified sequences</taxon>
        <taxon>metagenomes</taxon>
        <taxon>ecological metagenomes</taxon>
    </lineage>
</organism>
<dbReference type="EMBL" id="AUZZ01006203">
    <property type="protein sequence ID" value="EQD47045.1"/>
    <property type="molecule type" value="Genomic_DNA"/>
</dbReference>
<keyword evidence="2 5" id="KW-0812">Transmembrane</keyword>
<dbReference type="InterPro" id="IPR052527">
    <property type="entry name" value="Metal_cation-efflux_comp"/>
</dbReference>
<proteinExistence type="predicted"/>
<keyword evidence="4 5" id="KW-0472">Membrane</keyword>
<keyword evidence="6" id="KW-0489">Methyltransferase</keyword>
<evidence type="ECO:0000256" key="1">
    <source>
        <dbReference type="ARBA" id="ARBA00004127"/>
    </source>
</evidence>
<dbReference type="AlphaFoldDB" id="T1AY93"/>
<gene>
    <name evidence="6" type="ORF">B2A_08608</name>
</gene>
<dbReference type="Pfam" id="PF04191">
    <property type="entry name" value="PEMT"/>
    <property type="match status" value="1"/>
</dbReference>
<feature type="transmembrane region" description="Helical" evidence="5">
    <location>
        <begin position="12"/>
        <end position="30"/>
    </location>
</feature>
<reference evidence="6" key="1">
    <citation type="submission" date="2013-08" db="EMBL/GenBank/DDBJ databases">
        <authorList>
            <person name="Mendez C."/>
            <person name="Richter M."/>
            <person name="Ferrer M."/>
            <person name="Sanchez J."/>
        </authorList>
    </citation>
    <scope>NUCLEOTIDE SEQUENCE</scope>
</reference>
<protein>
    <submittedName>
        <fullName evidence="6">Isoprenylcysteine carboxyl methyltransferase</fullName>
    </submittedName>
</protein>
<dbReference type="InterPro" id="IPR007318">
    <property type="entry name" value="Phopholipid_MeTrfase"/>
</dbReference>
<evidence type="ECO:0000256" key="5">
    <source>
        <dbReference type="SAM" id="Phobius"/>
    </source>
</evidence>
<feature type="non-terminal residue" evidence="6">
    <location>
        <position position="1"/>
    </location>
</feature>
<comment type="caution">
    <text evidence="6">The sequence shown here is derived from an EMBL/GenBank/DDBJ whole genome shotgun (WGS) entry which is preliminary data.</text>
</comment>
<keyword evidence="6" id="KW-0808">Transferase</keyword>